<evidence type="ECO:0000313" key="1">
    <source>
        <dbReference type="EMBL" id="CAH3151827.1"/>
    </source>
</evidence>
<sequence>MTTLRVFVKTCSEATGWLELGRGGSVTAHIPVRNHENLIRIQKKFAGWKVELSRTHPGFGKPYLMLLTNENKGDVIKLSIVPQQDFVRTFLNDCKFQSVQHFTLVGPNITTCRSQIDKTTSGMKLELESYGTLRMSSHPLQIKEISARVIPREGCNDFCDIYVDTGAVLRCRSIEVDLNNRGVVFINGTVTSRSFGEGKRLTIKINSGELHIGIDGVLGQEVNAIGNAKNENQTTKLEVVIAHGNLTNFGTLCARNYLTLTCNNIMLCSDSKHDTAQRGFSSFISLQKDLGFLSDITQRTKTSSSLNDSRILQAVKMLDSSNFVYVVNEEVDPAAKVNGRSIASEFNVMCREWKDDFEKDKSEKEVIRGGLVTCKWRHGVIRSSSISCIVKEDIHDCSQLQGKKIHFHVGGSVTVVKPWTWLCGNVSGLVRGDFLFFDNAILERFDQLYVLRNVRIFETSIVWTRTGGKLHTGEVFENKSLIVSDRDLALDLGQLKQGREANMISNGDLLLVFRDGVENSWFGHVLVLQHFFIQLEKKVSCDAFCIAKECDVEFFERDAQLLVNQAFVVEEGSLNLRATDVSQVTNFIVLGKLHAEGINGITASVCTRSGAVVDLYCSPKDRPKQGMIDVITRCLEISADSVMSCNGPQDKEDKGIFGDANIANNVISEDVISVNGNLTAFGTRLKIQSKAFNNSGVVKLSPASTNNSSEASLLSINCKEETVNTGVIECDGDMHLKSENLCSERGILKSCNMDVAIHSNDAATLGGRIYVDRYFIVNSQSQSALSFSALGGKDECQEGFVLPDQFEVRCVEGRLLIDSAIAKSEGTVEPECIFRLCKCLKLRKECDLGQFLVEFHGSEDIVSKEVNKSVLSVEDSLQASRLWCAAANIPVKERLSIEGPNKMTIIHEIKVDESIEEIVFDTINPLKCSHVSLDCHLAVIQCEIECADVTANTLHIPGRLRCTQPATREKPSTIIVEDMISFTGSLECVGSVEVSVRKSFEQEKAESGSIDILQRLKIVTDENGTVLLKGLTKGKLDSFTLLEIEAQNINISGSLTEVSAVKIVADKGLHLTRESKINSCESVEIKGEWVTTAGSILEFSHLQIQPWAVLNSGKIESARETCDITLSSDLALVNSGICRGQVTSLEAPFLLSLPGEEIADVNDVTRCELVGRGNIKLESITCFLGGSSLKSNKRIENNSVLLFKFLVYVTCIPDAKSVEAWSKAGEWLKNIHKEYEANKDSQSSKPLRSLSRGSMQNAEITLRLGQMYNMVNNFVAEVLKNGIESFDVQKLVFIITSESDRYTKINVLKEKLLAIPGKARKMRELMKKRGMKALKSMKESFGFSESKKTSNQEDGIHESGSYCFGEGVTFTDSFYEALFDEVFCDNGAQFAGDVAVVSKEIFLSKREKRAIAMVLCADDVCRVGDIASGSLDMKSSRGKVELVGKVESDQATIEAKSGIDLAYHDKREGRTKADHKFKNITMKTNKINEVNSFLKGEGVYEDLKISDQLGLVLTDQDVVFSSCNLYHEYGLNLKARSVSIENSSLRFDKGASISSDQTLNVRGHQSSLKTLSC</sequence>
<comment type="caution">
    <text evidence="1">The sequence shown here is derived from an EMBL/GenBank/DDBJ whole genome shotgun (WGS) entry which is preliminary data.</text>
</comment>
<organism evidence="1 2">
    <name type="scientific">Porites evermanni</name>
    <dbReference type="NCBI Taxonomy" id="104178"/>
    <lineage>
        <taxon>Eukaryota</taxon>
        <taxon>Metazoa</taxon>
        <taxon>Cnidaria</taxon>
        <taxon>Anthozoa</taxon>
        <taxon>Hexacorallia</taxon>
        <taxon>Scleractinia</taxon>
        <taxon>Fungiina</taxon>
        <taxon>Poritidae</taxon>
        <taxon>Porites</taxon>
    </lineage>
</organism>
<evidence type="ECO:0000313" key="2">
    <source>
        <dbReference type="Proteomes" id="UP001159427"/>
    </source>
</evidence>
<keyword evidence="2" id="KW-1185">Reference proteome</keyword>
<protein>
    <submittedName>
        <fullName evidence="1">Uncharacterized protein</fullName>
    </submittedName>
</protein>
<dbReference type="EMBL" id="CALNXI010001021">
    <property type="protein sequence ID" value="CAH3151827.1"/>
    <property type="molecule type" value="Genomic_DNA"/>
</dbReference>
<accession>A0ABN8Q049</accession>
<gene>
    <name evidence="1" type="ORF">PEVE_00000578</name>
</gene>
<dbReference type="Proteomes" id="UP001159427">
    <property type="component" value="Unassembled WGS sequence"/>
</dbReference>
<reference evidence="1 2" key="1">
    <citation type="submission" date="2022-05" db="EMBL/GenBank/DDBJ databases">
        <authorList>
            <consortium name="Genoscope - CEA"/>
            <person name="William W."/>
        </authorList>
    </citation>
    <scope>NUCLEOTIDE SEQUENCE [LARGE SCALE GENOMIC DNA]</scope>
</reference>
<proteinExistence type="predicted"/>
<name>A0ABN8Q049_9CNID</name>